<dbReference type="Gene3D" id="3.40.50.620">
    <property type="entry name" value="HUPs"/>
    <property type="match status" value="1"/>
</dbReference>
<dbReference type="GeneID" id="94347260"/>
<evidence type="ECO:0000313" key="13">
    <source>
        <dbReference type="Proteomes" id="UP000294530"/>
    </source>
</evidence>
<comment type="pathway">
    <text evidence="1">Cofactor biosynthesis; (R)-pantothenate biosynthesis; (R)-pantothenate from (R)-pantoate and beta-alanine: step 1/1.</text>
</comment>
<dbReference type="PANTHER" id="PTHR21299:SF1">
    <property type="entry name" value="PANTOATE--BETA-ALANINE LIGASE"/>
    <property type="match status" value="1"/>
</dbReference>
<comment type="caution">
    <text evidence="12">The sequence shown here is derived from an EMBL/GenBank/DDBJ whole genome shotgun (WGS) entry which is preliminary data.</text>
</comment>
<comment type="catalytic activity">
    <reaction evidence="11">
        <text>(R)-pantoate + beta-alanine + ATP = (R)-pantothenate + AMP + diphosphate + H(+)</text>
        <dbReference type="Rhea" id="RHEA:10912"/>
        <dbReference type="ChEBI" id="CHEBI:15378"/>
        <dbReference type="ChEBI" id="CHEBI:15980"/>
        <dbReference type="ChEBI" id="CHEBI:29032"/>
        <dbReference type="ChEBI" id="CHEBI:30616"/>
        <dbReference type="ChEBI" id="CHEBI:33019"/>
        <dbReference type="ChEBI" id="CHEBI:57966"/>
        <dbReference type="ChEBI" id="CHEBI:456215"/>
        <dbReference type="EC" id="6.3.2.1"/>
    </reaction>
</comment>
<keyword evidence="13" id="KW-1185">Reference proteome</keyword>
<proteinExistence type="inferred from homology"/>
<dbReference type="RefSeq" id="XP_067820949.1">
    <property type="nucleotide sequence ID" value="XM_067961589.1"/>
</dbReference>
<dbReference type="Proteomes" id="UP000294530">
    <property type="component" value="Unassembled WGS sequence"/>
</dbReference>
<evidence type="ECO:0000256" key="1">
    <source>
        <dbReference type="ARBA" id="ARBA00004990"/>
    </source>
</evidence>
<name>A0A976FQY7_BRELC</name>
<dbReference type="OrthoDB" id="10261556at2759"/>
<evidence type="ECO:0000256" key="4">
    <source>
        <dbReference type="ARBA" id="ARBA00015647"/>
    </source>
</evidence>
<evidence type="ECO:0000256" key="3">
    <source>
        <dbReference type="ARBA" id="ARBA00012219"/>
    </source>
</evidence>
<dbReference type="EMBL" id="SHOA02000004">
    <property type="protein sequence ID" value="TDH71450.1"/>
    <property type="molecule type" value="Genomic_DNA"/>
</dbReference>
<evidence type="ECO:0000256" key="7">
    <source>
        <dbReference type="ARBA" id="ARBA00022741"/>
    </source>
</evidence>
<keyword evidence="7" id="KW-0547">Nucleotide-binding</keyword>
<keyword evidence="6" id="KW-0566">Pantothenate biosynthesis</keyword>
<evidence type="ECO:0000256" key="11">
    <source>
        <dbReference type="ARBA" id="ARBA00048258"/>
    </source>
</evidence>
<organism evidence="12 13">
    <name type="scientific">Bremia lactucae</name>
    <name type="common">Lettuce downy mildew</name>
    <dbReference type="NCBI Taxonomy" id="4779"/>
    <lineage>
        <taxon>Eukaryota</taxon>
        <taxon>Sar</taxon>
        <taxon>Stramenopiles</taxon>
        <taxon>Oomycota</taxon>
        <taxon>Peronosporomycetes</taxon>
        <taxon>Peronosporales</taxon>
        <taxon>Peronosporaceae</taxon>
        <taxon>Bremia</taxon>
    </lineage>
</organism>
<dbReference type="SUPFAM" id="SSF52374">
    <property type="entry name" value="Nucleotidylyl transferase"/>
    <property type="match status" value="1"/>
</dbReference>
<comment type="similarity">
    <text evidence="2">Belongs to the pantothenate synthetase family.</text>
</comment>
<gene>
    <name evidence="12" type="ORF">CCR75_003495</name>
</gene>
<evidence type="ECO:0000256" key="5">
    <source>
        <dbReference type="ARBA" id="ARBA00022598"/>
    </source>
</evidence>
<evidence type="ECO:0000256" key="8">
    <source>
        <dbReference type="ARBA" id="ARBA00022840"/>
    </source>
</evidence>
<dbReference type="GO" id="GO:0015940">
    <property type="term" value="P:pantothenate biosynthetic process"/>
    <property type="evidence" value="ECO:0007669"/>
    <property type="project" value="UniProtKB-KW"/>
</dbReference>
<dbReference type="GO" id="GO:0005524">
    <property type="term" value="F:ATP binding"/>
    <property type="evidence" value="ECO:0007669"/>
    <property type="project" value="UniProtKB-KW"/>
</dbReference>
<dbReference type="HAMAP" id="MF_00158">
    <property type="entry name" value="PanC"/>
    <property type="match status" value="1"/>
</dbReference>
<dbReference type="AlphaFoldDB" id="A0A976FQY7"/>
<evidence type="ECO:0000256" key="2">
    <source>
        <dbReference type="ARBA" id="ARBA00009256"/>
    </source>
</evidence>
<dbReference type="NCBIfam" id="TIGR00018">
    <property type="entry name" value="panC"/>
    <property type="match status" value="1"/>
</dbReference>
<dbReference type="PANTHER" id="PTHR21299">
    <property type="entry name" value="CYTIDYLATE KINASE/PANTOATE-BETA-ALANINE LIGASE"/>
    <property type="match status" value="1"/>
</dbReference>
<evidence type="ECO:0000256" key="6">
    <source>
        <dbReference type="ARBA" id="ARBA00022655"/>
    </source>
</evidence>
<dbReference type="Gene3D" id="3.30.1300.10">
    <property type="entry name" value="Pantoate-beta-alanine ligase, C-terminal domain"/>
    <property type="match status" value="1"/>
</dbReference>
<dbReference type="InterPro" id="IPR003721">
    <property type="entry name" value="Pantoate_ligase"/>
</dbReference>
<dbReference type="InterPro" id="IPR014729">
    <property type="entry name" value="Rossmann-like_a/b/a_fold"/>
</dbReference>
<dbReference type="EC" id="6.3.2.1" evidence="3"/>
<accession>A0A976FQY7</accession>
<dbReference type="KEGG" id="blac:94347260"/>
<evidence type="ECO:0000256" key="10">
    <source>
        <dbReference type="ARBA" id="ARBA00032806"/>
    </source>
</evidence>
<dbReference type="InterPro" id="IPR042176">
    <property type="entry name" value="Pantoate_ligase_C"/>
</dbReference>
<dbReference type="Pfam" id="PF02569">
    <property type="entry name" value="Pantoate_ligase"/>
    <property type="match status" value="1"/>
</dbReference>
<protein>
    <recommendedName>
        <fullName evidence="4">Pantoate--beta-alanine ligase</fullName>
        <ecNumber evidence="3">6.3.2.1</ecNumber>
    </recommendedName>
    <alternativeName>
        <fullName evidence="10">Pantoate-activating enzyme</fullName>
    </alternativeName>
    <alternativeName>
        <fullName evidence="9">Pantothenate synthetase</fullName>
    </alternativeName>
</protein>
<keyword evidence="5" id="KW-0436">Ligase</keyword>
<dbReference type="CDD" id="cd00560">
    <property type="entry name" value="PanC"/>
    <property type="match status" value="1"/>
</dbReference>
<evidence type="ECO:0000313" key="12">
    <source>
        <dbReference type="EMBL" id="TDH71450.1"/>
    </source>
</evidence>
<keyword evidence="8" id="KW-0067">ATP-binding</keyword>
<evidence type="ECO:0000256" key="9">
    <source>
        <dbReference type="ARBA" id="ARBA00029902"/>
    </source>
</evidence>
<reference evidence="12 13" key="1">
    <citation type="journal article" date="2021" name="Genome Biol.">
        <title>AFLAP: assembly-free linkage analysis pipeline using k-mers from genome sequencing data.</title>
        <authorList>
            <person name="Fletcher K."/>
            <person name="Zhang L."/>
            <person name="Gil J."/>
            <person name="Han R."/>
            <person name="Cavanaugh K."/>
            <person name="Michelmore R."/>
        </authorList>
    </citation>
    <scope>NUCLEOTIDE SEQUENCE [LARGE SCALE GENOMIC DNA]</scope>
    <source>
        <strain evidence="12 13">SF5</strain>
    </source>
</reference>
<dbReference type="GO" id="GO:0004592">
    <property type="term" value="F:pantoate-beta-alanine ligase activity"/>
    <property type="evidence" value="ECO:0007669"/>
    <property type="project" value="UniProtKB-EC"/>
</dbReference>
<sequence>MLRLKARSRSALGSRFITISCINQIQVLDRIDAFRKVRRELPANATLGLVPTMGGLHNGHKALVENAQHSCDFVAVSLFVNPTQFGPTEDYSKYPRTFETDVALLTEMNVDYVFHPSVNEMYSRHARCHVDPVGFDDLSEGHFRKGHFRGVATVVLKLLNIVQPTHAFFGQKDAAQVVLIKRMVSDLNVPVQINVVPIVRDVDGLALSTRNQYLSQVERKGANVLYRGLLQAQQVFENAKQQGKTTLEAAALSKVVCQVYERESLVTCIDYVSVGSKHTMEELSQVEIATGAIISVAVKLGHCRLIDNIVL</sequence>